<dbReference type="EMBL" id="JAATIP010000020">
    <property type="protein sequence ID" value="KAF4392024.1"/>
    <property type="molecule type" value="Genomic_DNA"/>
</dbReference>
<protein>
    <recommendedName>
        <fullName evidence="2">J domain-containing protein</fullName>
    </recommendedName>
</protein>
<feature type="compositionally biased region" description="Polar residues" evidence="1">
    <location>
        <begin position="421"/>
        <end position="431"/>
    </location>
</feature>
<organism evidence="3 4">
    <name type="scientific">Cannabis sativa</name>
    <name type="common">Hemp</name>
    <name type="synonym">Marijuana</name>
    <dbReference type="NCBI Taxonomy" id="3483"/>
    <lineage>
        <taxon>Eukaryota</taxon>
        <taxon>Viridiplantae</taxon>
        <taxon>Streptophyta</taxon>
        <taxon>Embryophyta</taxon>
        <taxon>Tracheophyta</taxon>
        <taxon>Spermatophyta</taxon>
        <taxon>Magnoliopsida</taxon>
        <taxon>eudicotyledons</taxon>
        <taxon>Gunneridae</taxon>
        <taxon>Pentapetalae</taxon>
        <taxon>rosids</taxon>
        <taxon>fabids</taxon>
        <taxon>Rosales</taxon>
        <taxon>Cannabaceae</taxon>
        <taxon>Cannabis</taxon>
    </lineage>
</organism>
<comment type="caution">
    <text evidence="3">The sequence shown here is derived from an EMBL/GenBank/DDBJ whole genome shotgun (WGS) entry which is preliminary data.</text>
</comment>
<feature type="domain" description="J" evidence="2">
    <location>
        <begin position="631"/>
        <end position="698"/>
    </location>
</feature>
<dbReference type="SUPFAM" id="SSF46565">
    <property type="entry name" value="Chaperone J-domain"/>
    <property type="match status" value="1"/>
</dbReference>
<sequence>MKGKGLFREHSPRRSSFGKKVRGDTSNVVFIDLDDDNVVIGDATKSSQEKFNCSSQQSKHGKVLFQDIINLDDDDDDEDNGVGPRISVDVDGDLVSDASSTQSRYSAFKTMSNPTQSDADECQVIPEKTSTFQFSKCKQTYRTRSSAPKIVQKNTQSDTDECEVMPKMNSAFQSSKCKQTYHTRVSGRNRYGLDPDFENVSTDGDFSDCVLMEDSLGKVREQWERASLKRKHVPNRNSGLQGQGSASSSNGEVPTAFGREHVDVPVCSSSNDKNFRKEIRSEYVTSNARYVERTFKRQAESVPMEEDERVEQENVFHQKPMFGQETKSFHQNADFQPGGDSFDCQSNNVFGNDGPSPQGSFQPGGGTVAEDPQSDEDICMPYFWDEGPSPQNTFQPAEGTAVEEPQSDENVYIPGYWNVEPSPQNTSQSVEGTVVEDPHSDENDYVSSFQYEEPCPQKSSSGRSEQDVGDKQSDCPGALSEKDKSDSRQSLFKDASSHAQISQVDSSMEAKEPNGRSQLCSVAIPSADRDIINEREKLKETDEYKRAIEEEWASRQRAIKIQAEEANRLRKRKKAESMLKFDIERRQKQRIEEVRETQKKDQENIDLKEQLRCQIRTEINKLEITCVDMASLLRGLGIQVRGGLRPMPQDVHSAYKKALLKFHPDRASRTDIRQQVEAEEKFKLISRMKEKFLSTSCC</sequence>
<feature type="compositionally biased region" description="Polar residues" evidence="1">
    <location>
        <begin position="497"/>
        <end position="506"/>
    </location>
</feature>
<dbReference type="Gene3D" id="1.10.287.110">
    <property type="entry name" value="DnaJ domain"/>
    <property type="match status" value="1"/>
</dbReference>
<feature type="compositionally biased region" description="Basic and acidic residues" evidence="1">
    <location>
        <begin position="464"/>
        <end position="473"/>
    </location>
</feature>
<dbReference type="CDD" id="cd06257">
    <property type="entry name" value="DnaJ"/>
    <property type="match status" value="1"/>
</dbReference>
<evidence type="ECO:0000313" key="3">
    <source>
        <dbReference type="EMBL" id="KAF4392024.1"/>
    </source>
</evidence>
<feature type="region of interest" description="Disordered" evidence="1">
    <location>
        <begin position="228"/>
        <end position="256"/>
    </location>
</feature>
<feature type="compositionally biased region" description="Basic and acidic residues" evidence="1">
    <location>
        <begin position="1"/>
        <end position="12"/>
    </location>
</feature>
<accession>A0A7J6H9V9</accession>
<dbReference type="InterPro" id="IPR036869">
    <property type="entry name" value="J_dom_sf"/>
</dbReference>
<dbReference type="Proteomes" id="UP000525078">
    <property type="component" value="Unassembled WGS sequence"/>
</dbReference>
<dbReference type="AlphaFoldDB" id="A0A7J6H9V9"/>
<proteinExistence type="predicted"/>
<dbReference type="PROSITE" id="PS50076">
    <property type="entry name" value="DNAJ_2"/>
    <property type="match status" value="1"/>
</dbReference>
<evidence type="ECO:0000259" key="2">
    <source>
        <dbReference type="PROSITE" id="PS50076"/>
    </source>
</evidence>
<feature type="compositionally biased region" description="Low complexity" evidence="1">
    <location>
        <begin position="237"/>
        <end position="251"/>
    </location>
</feature>
<dbReference type="InterPro" id="IPR001623">
    <property type="entry name" value="DnaJ_domain"/>
</dbReference>
<reference evidence="3 4" key="1">
    <citation type="journal article" date="2020" name="bioRxiv">
        <title>Sequence and annotation of 42 cannabis genomes reveals extensive copy number variation in cannabinoid synthesis and pathogen resistance genes.</title>
        <authorList>
            <person name="Mckernan K.J."/>
            <person name="Helbert Y."/>
            <person name="Kane L.T."/>
            <person name="Ebling H."/>
            <person name="Zhang L."/>
            <person name="Liu B."/>
            <person name="Eaton Z."/>
            <person name="Mclaughlin S."/>
            <person name="Kingan S."/>
            <person name="Baybayan P."/>
            <person name="Concepcion G."/>
            <person name="Jordan M."/>
            <person name="Riva A."/>
            <person name="Barbazuk W."/>
            <person name="Harkins T."/>
        </authorList>
    </citation>
    <scope>NUCLEOTIDE SEQUENCE [LARGE SCALE GENOMIC DNA]</scope>
    <source>
        <strain evidence="4">cv. Jamaican Lion 4</strain>
        <tissue evidence="3">Leaf</tissue>
    </source>
</reference>
<feature type="region of interest" description="Disordered" evidence="1">
    <location>
        <begin position="1"/>
        <end position="20"/>
    </location>
</feature>
<gene>
    <name evidence="3" type="ORF">F8388_004353</name>
</gene>
<evidence type="ECO:0000313" key="4">
    <source>
        <dbReference type="Proteomes" id="UP000525078"/>
    </source>
</evidence>
<name>A0A7J6H9V9_CANSA</name>
<dbReference type="PANTHER" id="PTHR36335">
    <property type="entry name" value="CHAPERONE DNAJ-DOMAIN SUPERFAMILY PROTEIN"/>
    <property type="match status" value="1"/>
</dbReference>
<feature type="region of interest" description="Disordered" evidence="1">
    <location>
        <begin position="352"/>
        <end position="520"/>
    </location>
</feature>
<evidence type="ECO:0000256" key="1">
    <source>
        <dbReference type="SAM" id="MobiDB-lite"/>
    </source>
</evidence>
<dbReference type="PANTHER" id="PTHR36335:SF1">
    <property type="entry name" value="CHAPERONE DNAJ-DOMAIN SUPERFAMILY PROTEIN"/>
    <property type="match status" value="1"/>
</dbReference>